<dbReference type="EMBL" id="KN835480">
    <property type="protein sequence ID" value="KIK37020.1"/>
    <property type="molecule type" value="Genomic_DNA"/>
</dbReference>
<dbReference type="Proteomes" id="UP000054485">
    <property type="component" value="Unassembled WGS sequence"/>
</dbReference>
<sequence>MQCSMVHNIMTKRLVHSKPCSPSLKMLLTRKRKLRQQYVSQSDAEIFIQEIIKAQLDDAPHRLLNTYTRRLCDREVQIDSFKTSTEYKELLSSILVHEDLRIKDVGSDCTTSEYQYLCCIFGSCQSNNLLAVYEVLEKPLPYIV</sequence>
<reference evidence="1 2" key="1">
    <citation type="submission" date="2014-04" db="EMBL/GenBank/DDBJ databases">
        <authorList>
            <consortium name="DOE Joint Genome Institute"/>
            <person name="Kuo A."/>
            <person name="Ruytinx J."/>
            <person name="Rineau F."/>
            <person name="Colpaert J."/>
            <person name="Kohler A."/>
            <person name="Nagy L.G."/>
            <person name="Floudas D."/>
            <person name="Copeland A."/>
            <person name="Barry K.W."/>
            <person name="Cichocki N."/>
            <person name="Veneault-Fourrey C."/>
            <person name="LaButti K."/>
            <person name="Lindquist E.A."/>
            <person name="Lipzen A."/>
            <person name="Lundell T."/>
            <person name="Morin E."/>
            <person name="Murat C."/>
            <person name="Sun H."/>
            <person name="Tunlid A."/>
            <person name="Henrissat B."/>
            <person name="Grigoriev I.V."/>
            <person name="Hibbett D.S."/>
            <person name="Martin F."/>
            <person name="Nordberg H.P."/>
            <person name="Cantor M.N."/>
            <person name="Hua S.X."/>
        </authorList>
    </citation>
    <scope>NUCLEOTIDE SEQUENCE [LARGE SCALE GENOMIC DNA]</scope>
    <source>
        <strain evidence="1 2">UH-Slu-Lm8-n1</strain>
    </source>
</reference>
<keyword evidence="2" id="KW-1185">Reference proteome</keyword>
<dbReference type="HOGENOM" id="CLU_1797731_0_0_1"/>
<accession>A0A0C9ZI24</accession>
<protein>
    <submittedName>
        <fullName evidence="1">Uncharacterized protein</fullName>
    </submittedName>
</protein>
<reference evidence="2" key="2">
    <citation type="submission" date="2015-01" db="EMBL/GenBank/DDBJ databases">
        <title>Evolutionary Origins and Diversification of the Mycorrhizal Mutualists.</title>
        <authorList>
            <consortium name="DOE Joint Genome Institute"/>
            <consortium name="Mycorrhizal Genomics Consortium"/>
            <person name="Kohler A."/>
            <person name="Kuo A."/>
            <person name="Nagy L.G."/>
            <person name="Floudas D."/>
            <person name="Copeland A."/>
            <person name="Barry K.W."/>
            <person name="Cichocki N."/>
            <person name="Veneault-Fourrey C."/>
            <person name="LaButti K."/>
            <person name="Lindquist E.A."/>
            <person name="Lipzen A."/>
            <person name="Lundell T."/>
            <person name="Morin E."/>
            <person name="Murat C."/>
            <person name="Riley R."/>
            <person name="Ohm R."/>
            <person name="Sun H."/>
            <person name="Tunlid A."/>
            <person name="Henrissat B."/>
            <person name="Grigoriev I.V."/>
            <person name="Hibbett D.S."/>
            <person name="Martin F."/>
        </authorList>
    </citation>
    <scope>NUCLEOTIDE SEQUENCE [LARGE SCALE GENOMIC DNA]</scope>
    <source>
        <strain evidence="2">UH-Slu-Lm8-n1</strain>
    </source>
</reference>
<proteinExistence type="predicted"/>
<dbReference type="STRING" id="930992.A0A0C9ZI24"/>
<name>A0A0C9ZI24_9AGAM</name>
<dbReference type="InParanoid" id="A0A0C9ZI24"/>
<dbReference type="AlphaFoldDB" id="A0A0C9ZI24"/>
<gene>
    <name evidence="1" type="ORF">CY34DRAFT_479952</name>
</gene>
<organism evidence="1 2">
    <name type="scientific">Suillus luteus UH-Slu-Lm8-n1</name>
    <dbReference type="NCBI Taxonomy" id="930992"/>
    <lineage>
        <taxon>Eukaryota</taxon>
        <taxon>Fungi</taxon>
        <taxon>Dikarya</taxon>
        <taxon>Basidiomycota</taxon>
        <taxon>Agaricomycotina</taxon>
        <taxon>Agaricomycetes</taxon>
        <taxon>Agaricomycetidae</taxon>
        <taxon>Boletales</taxon>
        <taxon>Suillineae</taxon>
        <taxon>Suillaceae</taxon>
        <taxon>Suillus</taxon>
    </lineage>
</organism>
<evidence type="ECO:0000313" key="1">
    <source>
        <dbReference type="EMBL" id="KIK37020.1"/>
    </source>
</evidence>
<evidence type="ECO:0000313" key="2">
    <source>
        <dbReference type="Proteomes" id="UP000054485"/>
    </source>
</evidence>